<evidence type="ECO:0008006" key="3">
    <source>
        <dbReference type="Google" id="ProtNLM"/>
    </source>
</evidence>
<name>A0AA88A2E6_FICCA</name>
<evidence type="ECO:0000313" key="1">
    <source>
        <dbReference type="EMBL" id="GMN37903.1"/>
    </source>
</evidence>
<dbReference type="EMBL" id="BTGU01000007">
    <property type="protein sequence ID" value="GMN37903.1"/>
    <property type="molecule type" value="Genomic_DNA"/>
</dbReference>
<protein>
    <recommendedName>
        <fullName evidence="3">Reverse transcriptase zinc-binding domain-containing protein</fullName>
    </recommendedName>
</protein>
<gene>
    <name evidence="1" type="ORF">TIFTF001_007193</name>
</gene>
<comment type="caution">
    <text evidence="1">The sequence shown here is derived from an EMBL/GenBank/DDBJ whole genome shotgun (WGS) entry which is preliminary data.</text>
</comment>
<reference evidence="1" key="1">
    <citation type="submission" date="2023-07" db="EMBL/GenBank/DDBJ databases">
        <title>draft genome sequence of fig (Ficus carica).</title>
        <authorList>
            <person name="Takahashi T."/>
            <person name="Nishimura K."/>
        </authorList>
    </citation>
    <scope>NUCLEOTIDE SEQUENCE</scope>
</reference>
<keyword evidence="2" id="KW-1185">Reference proteome</keyword>
<proteinExistence type="predicted"/>
<dbReference type="AlphaFoldDB" id="A0AA88A2E6"/>
<organism evidence="1 2">
    <name type="scientific">Ficus carica</name>
    <name type="common">Common fig</name>
    <dbReference type="NCBI Taxonomy" id="3494"/>
    <lineage>
        <taxon>Eukaryota</taxon>
        <taxon>Viridiplantae</taxon>
        <taxon>Streptophyta</taxon>
        <taxon>Embryophyta</taxon>
        <taxon>Tracheophyta</taxon>
        <taxon>Spermatophyta</taxon>
        <taxon>Magnoliopsida</taxon>
        <taxon>eudicotyledons</taxon>
        <taxon>Gunneridae</taxon>
        <taxon>Pentapetalae</taxon>
        <taxon>rosids</taxon>
        <taxon>fabids</taxon>
        <taxon>Rosales</taxon>
        <taxon>Moraceae</taxon>
        <taxon>Ficeae</taxon>
        <taxon>Ficus</taxon>
    </lineage>
</organism>
<accession>A0AA88A2E6</accession>
<evidence type="ECO:0000313" key="2">
    <source>
        <dbReference type="Proteomes" id="UP001187192"/>
    </source>
</evidence>
<dbReference type="Proteomes" id="UP001187192">
    <property type="component" value="Unassembled WGS sequence"/>
</dbReference>
<sequence length="194" mass="21732">MLVADLMKQGSREWDWDRIDHVCWPIDVELISSIPLGNGGGSDGWAWHFDSKAETTNHALIECPISKAVWCLSRLGPLIVKKSGIPFADVLWQLAFDLSEVDLAFFCWMSWRLWGLGEWSLFYESPMEHGTTEGTDVWLPPRPGKLNFNVDAAVISSASFVGVITTGLSVPRLLKRFLVPTARSQWNALLSEKA</sequence>